<sequence length="273" mass="28054">MKPVRDVSDKSIAELVSLAGRNAVVTGGGQGLGKGIARRLAEAGANVLIGDIDGERAAAAAASLDTEFPGRVVGVQMDVSLSSSISAAVASMRERFGGIEIWVNNAGVFPNMPLLDMTDELWDRVNAVNARGTFVGSREAARTMVEAGCGGVIVNIASLAGVRGIAPGLSAYVGSKHAVVGLTKQMALELAPENIRVLAVAPTFIVTEGNLAMMQADPSRAEAAAMDIPSMLTSKLGRVGVPDDIARAVLFAASDMSLFMTGSVLMVDAGETI</sequence>
<dbReference type="PANTHER" id="PTHR24321:SF8">
    <property type="entry name" value="ESTRADIOL 17-BETA-DEHYDROGENASE 8-RELATED"/>
    <property type="match status" value="1"/>
</dbReference>
<dbReference type="InterPro" id="IPR002347">
    <property type="entry name" value="SDR_fam"/>
</dbReference>
<dbReference type="SUPFAM" id="SSF51735">
    <property type="entry name" value="NAD(P)-binding Rossmann-fold domains"/>
    <property type="match status" value="1"/>
</dbReference>
<evidence type="ECO:0000313" key="4">
    <source>
        <dbReference type="Proteomes" id="UP000608154"/>
    </source>
</evidence>
<evidence type="ECO:0000313" key="3">
    <source>
        <dbReference type="EMBL" id="GGC01034.1"/>
    </source>
</evidence>
<dbReference type="InterPro" id="IPR020904">
    <property type="entry name" value="Sc_DH/Rdtase_CS"/>
</dbReference>
<dbReference type="PROSITE" id="PS00061">
    <property type="entry name" value="ADH_SHORT"/>
    <property type="match status" value="1"/>
</dbReference>
<dbReference type="Proteomes" id="UP000608154">
    <property type="component" value="Unassembled WGS sequence"/>
</dbReference>
<dbReference type="Gene3D" id="3.40.50.720">
    <property type="entry name" value="NAD(P)-binding Rossmann-like Domain"/>
    <property type="match status" value="1"/>
</dbReference>
<dbReference type="NCBIfam" id="NF005559">
    <property type="entry name" value="PRK07231.1"/>
    <property type="match status" value="1"/>
</dbReference>
<dbReference type="PRINTS" id="PR00081">
    <property type="entry name" value="GDHRDH"/>
</dbReference>
<evidence type="ECO:0000256" key="2">
    <source>
        <dbReference type="ARBA" id="ARBA00023002"/>
    </source>
</evidence>
<dbReference type="FunFam" id="3.40.50.720:FF:000084">
    <property type="entry name" value="Short-chain dehydrogenase reductase"/>
    <property type="match status" value="1"/>
</dbReference>
<dbReference type="Pfam" id="PF13561">
    <property type="entry name" value="adh_short_C2"/>
    <property type="match status" value="1"/>
</dbReference>
<comment type="caution">
    <text evidence="3">The sequence shown here is derived from an EMBL/GenBank/DDBJ whole genome shotgun (WGS) entry which is preliminary data.</text>
</comment>
<keyword evidence="2" id="KW-0560">Oxidoreductase</keyword>
<dbReference type="GO" id="GO:0016491">
    <property type="term" value="F:oxidoreductase activity"/>
    <property type="evidence" value="ECO:0007669"/>
    <property type="project" value="UniProtKB-KW"/>
</dbReference>
<reference evidence="3" key="2">
    <citation type="submission" date="2020-09" db="EMBL/GenBank/DDBJ databases">
        <authorList>
            <person name="Sun Q."/>
            <person name="Zhou Y."/>
        </authorList>
    </citation>
    <scope>NUCLEOTIDE SEQUENCE</scope>
    <source>
        <strain evidence="3">CGMCC 1.15095</strain>
    </source>
</reference>
<name>A0A916TS66_9SPHN</name>
<proteinExistence type="inferred from homology"/>
<dbReference type="CDD" id="cd05233">
    <property type="entry name" value="SDR_c"/>
    <property type="match status" value="1"/>
</dbReference>
<gene>
    <name evidence="3" type="ORF">GCM10011494_19530</name>
</gene>
<comment type="similarity">
    <text evidence="1">Belongs to the short-chain dehydrogenases/reductases (SDR) family.</text>
</comment>
<organism evidence="3 4">
    <name type="scientific">Novosphingobium endophyticum</name>
    <dbReference type="NCBI Taxonomy" id="1955250"/>
    <lineage>
        <taxon>Bacteria</taxon>
        <taxon>Pseudomonadati</taxon>
        <taxon>Pseudomonadota</taxon>
        <taxon>Alphaproteobacteria</taxon>
        <taxon>Sphingomonadales</taxon>
        <taxon>Sphingomonadaceae</taxon>
        <taxon>Novosphingobium</taxon>
    </lineage>
</organism>
<evidence type="ECO:0000256" key="1">
    <source>
        <dbReference type="ARBA" id="ARBA00006484"/>
    </source>
</evidence>
<accession>A0A916TS66</accession>
<dbReference type="AlphaFoldDB" id="A0A916TS66"/>
<dbReference type="EMBL" id="BMHK01000011">
    <property type="protein sequence ID" value="GGC01034.1"/>
    <property type="molecule type" value="Genomic_DNA"/>
</dbReference>
<protein>
    <submittedName>
        <fullName evidence="3">Short-chain dehydrogenase</fullName>
    </submittedName>
</protein>
<dbReference type="InterPro" id="IPR036291">
    <property type="entry name" value="NAD(P)-bd_dom_sf"/>
</dbReference>
<reference evidence="3" key="1">
    <citation type="journal article" date="2014" name="Int. J. Syst. Evol. Microbiol.">
        <title>Complete genome sequence of Corynebacterium casei LMG S-19264T (=DSM 44701T), isolated from a smear-ripened cheese.</title>
        <authorList>
            <consortium name="US DOE Joint Genome Institute (JGI-PGF)"/>
            <person name="Walter F."/>
            <person name="Albersmeier A."/>
            <person name="Kalinowski J."/>
            <person name="Ruckert C."/>
        </authorList>
    </citation>
    <scope>NUCLEOTIDE SEQUENCE</scope>
    <source>
        <strain evidence="3">CGMCC 1.15095</strain>
    </source>
</reference>
<dbReference type="PANTHER" id="PTHR24321">
    <property type="entry name" value="DEHYDROGENASES, SHORT CHAIN"/>
    <property type="match status" value="1"/>
</dbReference>
<keyword evidence="4" id="KW-1185">Reference proteome</keyword>
<dbReference type="RefSeq" id="WP_188770965.1">
    <property type="nucleotide sequence ID" value="NZ_BMHK01000011.1"/>
</dbReference>
<dbReference type="PRINTS" id="PR00080">
    <property type="entry name" value="SDRFAMILY"/>
</dbReference>